<dbReference type="SUPFAM" id="SSF89447">
    <property type="entry name" value="AbrB/MazE/MraZ-like"/>
    <property type="match status" value="1"/>
</dbReference>
<evidence type="ECO:0000259" key="2">
    <source>
        <dbReference type="PROSITE" id="PS51740"/>
    </source>
</evidence>
<dbReference type="Proteomes" id="UP001138768">
    <property type="component" value="Unassembled WGS sequence"/>
</dbReference>
<dbReference type="PROSITE" id="PS51740">
    <property type="entry name" value="SPOVT_ABRB"/>
    <property type="match status" value="1"/>
</dbReference>
<sequence length="82" mass="9250">MEVAIRKMGNSRGVLIPKPILAQLGLEGVADLQVRDGVIEIRPMCRHPREGWETDAQRLAQEGEDALVWPEFVNQDDADLVW</sequence>
<keyword evidence="4" id="KW-1185">Reference proteome</keyword>
<dbReference type="GO" id="GO:0003677">
    <property type="term" value="F:DNA binding"/>
    <property type="evidence" value="ECO:0007669"/>
    <property type="project" value="UniProtKB-UniRule"/>
</dbReference>
<dbReference type="InterPro" id="IPR007159">
    <property type="entry name" value="SpoVT-AbrB_dom"/>
</dbReference>
<organism evidence="3 4">
    <name type="scientific">Lamprobacter modestohalophilus</name>
    <dbReference type="NCBI Taxonomy" id="1064514"/>
    <lineage>
        <taxon>Bacteria</taxon>
        <taxon>Pseudomonadati</taxon>
        <taxon>Pseudomonadota</taxon>
        <taxon>Gammaproteobacteria</taxon>
        <taxon>Chromatiales</taxon>
        <taxon>Chromatiaceae</taxon>
        <taxon>Lamprobacter</taxon>
    </lineage>
</organism>
<reference evidence="3 4" key="1">
    <citation type="journal article" date="2020" name="Microorganisms">
        <title>Osmotic Adaptation and Compatible Solute Biosynthesis of Phototrophic Bacteria as Revealed from Genome Analyses.</title>
        <authorList>
            <person name="Imhoff J.F."/>
            <person name="Rahn T."/>
            <person name="Kunzel S."/>
            <person name="Keller A."/>
            <person name="Neulinger S.C."/>
        </authorList>
    </citation>
    <scope>NUCLEOTIDE SEQUENCE [LARGE SCALE GENOMIC DNA]</scope>
    <source>
        <strain evidence="3 4">DSM 25653</strain>
    </source>
</reference>
<name>A0A9X0W568_9GAMM</name>
<evidence type="ECO:0000313" key="4">
    <source>
        <dbReference type="Proteomes" id="UP001138768"/>
    </source>
</evidence>
<protein>
    <submittedName>
        <fullName evidence="3">AbrB/MazE/SpoVT family DNA-binding domain-containing protein</fullName>
    </submittedName>
</protein>
<evidence type="ECO:0000313" key="3">
    <source>
        <dbReference type="EMBL" id="MBK1617060.1"/>
    </source>
</evidence>
<accession>A0A9X0W568</accession>
<gene>
    <name evidence="3" type="ORF">CKO42_01050</name>
</gene>
<dbReference type="Gene3D" id="2.10.260.10">
    <property type="match status" value="1"/>
</dbReference>
<evidence type="ECO:0000256" key="1">
    <source>
        <dbReference type="PROSITE-ProRule" id="PRU01076"/>
    </source>
</evidence>
<keyword evidence="1 3" id="KW-0238">DNA-binding</keyword>
<feature type="domain" description="SpoVT-AbrB" evidence="2">
    <location>
        <begin position="3"/>
        <end position="46"/>
    </location>
</feature>
<dbReference type="EMBL" id="NRRY01000001">
    <property type="protein sequence ID" value="MBK1617060.1"/>
    <property type="molecule type" value="Genomic_DNA"/>
</dbReference>
<dbReference type="RefSeq" id="WP_242479029.1">
    <property type="nucleotide sequence ID" value="NZ_NRRY01000001.1"/>
</dbReference>
<proteinExistence type="predicted"/>
<dbReference type="AlphaFoldDB" id="A0A9X0W568"/>
<dbReference type="InterPro" id="IPR037914">
    <property type="entry name" value="SpoVT-AbrB_sf"/>
</dbReference>
<comment type="caution">
    <text evidence="3">The sequence shown here is derived from an EMBL/GenBank/DDBJ whole genome shotgun (WGS) entry which is preliminary data.</text>
</comment>